<keyword evidence="1" id="KW-1133">Transmembrane helix</keyword>
<comment type="caution">
    <text evidence="2">The sequence shown here is derived from an EMBL/GenBank/DDBJ whole genome shotgun (WGS) entry which is preliminary data.</text>
</comment>
<keyword evidence="1" id="KW-0472">Membrane</keyword>
<name>A0AAW0PRP1_9GOBI</name>
<organism evidence="2 3">
    <name type="scientific">Mugilogobius chulae</name>
    <name type="common">yellowstripe goby</name>
    <dbReference type="NCBI Taxonomy" id="88201"/>
    <lineage>
        <taxon>Eukaryota</taxon>
        <taxon>Metazoa</taxon>
        <taxon>Chordata</taxon>
        <taxon>Craniata</taxon>
        <taxon>Vertebrata</taxon>
        <taxon>Euteleostomi</taxon>
        <taxon>Actinopterygii</taxon>
        <taxon>Neopterygii</taxon>
        <taxon>Teleostei</taxon>
        <taxon>Neoteleostei</taxon>
        <taxon>Acanthomorphata</taxon>
        <taxon>Gobiaria</taxon>
        <taxon>Gobiiformes</taxon>
        <taxon>Gobioidei</taxon>
        <taxon>Gobiidae</taxon>
        <taxon>Gobionellinae</taxon>
        <taxon>Mugilogobius</taxon>
    </lineage>
</organism>
<reference evidence="3" key="1">
    <citation type="submission" date="2024-04" db="EMBL/GenBank/DDBJ databases">
        <title>Salinicola lusitanus LLJ914,a marine bacterium isolated from the Okinawa Trough.</title>
        <authorList>
            <person name="Li J."/>
        </authorList>
    </citation>
    <scope>NUCLEOTIDE SEQUENCE [LARGE SCALE GENOMIC DNA]</scope>
</reference>
<feature type="transmembrane region" description="Helical" evidence="1">
    <location>
        <begin position="72"/>
        <end position="99"/>
    </location>
</feature>
<sequence length="102" mass="10719">MCAEVCPAARARTHRAQSKLLLGDTAGPLSLSPGPAADGRVPVPLYEHVINSAITATNGSCTSSHRAPRAALVLRVLVLVLRALVLVLRVLVLVLRVLVLVL</sequence>
<keyword evidence="1" id="KW-0812">Transmembrane</keyword>
<gene>
    <name evidence="2" type="ORF">WMY93_005782</name>
</gene>
<keyword evidence="3" id="KW-1185">Reference proteome</keyword>
<evidence type="ECO:0000313" key="2">
    <source>
        <dbReference type="EMBL" id="KAK7929387.1"/>
    </source>
</evidence>
<dbReference type="EMBL" id="JBBPFD010000004">
    <property type="protein sequence ID" value="KAK7929387.1"/>
    <property type="molecule type" value="Genomic_DNA"/>
</dbReference>
<dbReference type="Proteomes" id="UP001460270">
    <property type="component" value="Unassembled WGS sequence"/>
</dbReference>
<proteinExistence type="predicted"/>
<protein>
    <submittedName>
        <fullName evidence="2">Uncharacterized protein</fullName>
    </submittedName>
</protein>
<evidence type="ECO:0000256" key="1">
    <source>
        <dbReference type="SAM" id="Phobius"/>
    </source>
</evidence>
<evidence type="ECO:0000313" key="3">
    <source>
        <dbReference type="Proteomes" id="UP001460270"/>
    </source>
</evidence>
<accession>A0AAW0PRP1</accession>
<dbReference type="AlphaFoldDB" id="A0AAW0PRP1"/>